<dbReference type="GO" id="GO:0005886">
    <property type="term" value="C:plasma membrane"/>
    <property type="evidence" value="ECO:0007669"/>
    <property type="project" value="UniProtKB-SubCell"/>
</dbReference>
<protein>
    <recommendedName>
        <fullName evidence="8">L-lactate permease</fullName>
    </recommendedName>
</protein>
<feature type="transmembrane region" description="Helical" evidence="8">
    <location>
        <begin position="299"/>
        <end position="316"/>
    </location>
</feature>
<comment type="similarity">
    <text evidence="2 8">Belongs to the lactate permease family.</text>
</comment>
<dbReference type="Proteomes" id="UP000198716">
    <property type="component" value="Unassembled WGS sequence"/>
</dbReference>
<evidence type="ECO:0000256" key="7">
    <source>
        <dbReference type="ARBA" id="ARBA00023136"/>
    </source>
</evidence>
<comment type="function">
    <text evidence="8">Uptake of L-lactate across the membrane. Can also transport D-lactate and glycolate.</text>
</comment>
<feature type="transmembrane region" description="Helical" evidence="8">
    <location>
        <begin position="222"/>
        <end position="240"/>
    </location>
</feature>
<gene>
    <name evidence="9" type="ORF">SAMN04487819_101178</name>
</gene>
<accession>A0A1I1TLC5</accession>
<keyword evidence="4 8" id="KW-1003">Cell membrane</keyword>
<dbReference type="NCBIfam" id="TIGR00795">
    <property type="entry name" value="lctP"/>
    <property type="match status" value="1"/>
</dbReference>
<evidence type="ECO:0000313" key="9">
    <source>
        <dbReference type="EMBL" id="SFD59357.1"/>
    </source>
</evidence>
<keyword evidence="10" id="KW-1185">Reference proteome</keyword>
<feature type="transmembrane region" description="Helical" evidence="8">
    <location>
        <begin position="392"/>
        <end position="409"/>
    </location>
</feature>
<evidence type="ECO:0000256" key="1">
    <source>
        <dbReference type="ARBA" id="ARBA00004651"/>
    </source>
</evidence>
<keyword evidence="7 8" id="KW-0472">Membrane</keyword>
<evidence type="ECO:0000256" key="4">
    <source>
        <dbReference type="ARBA" id="ARBA00022475"/>
    </source>
</evidence>
<dbReference type="PANTHER" id="PTHR30003">
    <property type="entry name" value="L-LACTATE PERMEASE"/>
    <property type="match status" value="1"/>
</dbReference>
<sequence>MPYQQEANPAGSLLLSALLALLPLVVLLVLLGVFRWKAHWAGVATLGVSLLIAVGAYGMPPLMAVNAGIYGAAQSVLLILWLTFNAIWIYNMTVHSGHFAVLRRAFSSIGDDIRIQAIVIAFSFGALLEALAGGGSPVAICAVMLIALGVRPLKAATLTLIANTAPVAFGGMGNPITVLGEVTGLPAGDFGAMAGRQVSLLAIVVPFVLLFVADGRRGLRQAWPGALVGGVSFAVAQFVASELVYQLADIVAAIVSAAALLLLLRVWRPAGEPVTAAAIAGGGGAVEDSGPERDRRSEVLRAFAPYVIIILVFSLVRVEALRAPLAAIGTTFAWPGLDIVSSTGATVDTDYEFAFGSATGTLLLISGLLSLPFLRVSPRDGALVWGRTVRQFGWAILAILAVFALSYVMNFSGQITTLGTWLADTGPFFAFLSPIVGWFGVTITGTDAGSNALFGKLQSTAASRIGADPVLLGAANSSGGVMAKMISPQNLAVGTAAVGLVGQEGVLFRRIFGWSLLLLLAVCCLVFLQSTPVLGWMVP</sequence>
<evidence type="ECO:0000256" key="5">
    <source>
        <dbReference type="ARBA" id="ARBA00022692"/>
    </source>
</evidence>
<dbReference type="AlphaFoldDB" id="A0A1I1TLC5"/>
<feature type="transmembrane region" description="Helical" evidence="8">
    <location>
        <begin position="429"/>
        <end position="454"/>
    </location>
</feature>
<dbReference type="EMBL" id="FOMZ01000001">
    <property type="protein sequence ID" value="SFD59357.1"/>
    <property type="molecule type" value="Genomic_DNA"/>
</dbReference>
<name>A0A1I1TLC5_9ACTN</name>
<keyword evidence="3 8" id="KW-0813">Transport</keyword>
<dbReference type="Pfam" id="PF02652">
    <property type="entry name" value="Lactate_perm"/>
    <property type="match status" value="1"/>
</dbReference>
<feature type="transmembrane region" description="Helical" evidence="8">
    <location>
        <begin position="353"/>
        <end position="371"/>
    </location>
</feature>
<evidence type="ECO:0000256" key="8">
    <source>
        <dbReference type="RuleBase" id="RU365092"/>
    </source>
</evidence>
<dbReference type="RefSeq" id="WP_092922295.1">
    <property type="nucleotide sequence ID" value="NZ_FOMZ01000001.1"/>
</dbReference>
<keyword evidence="5 8" id="KW-0812">Transmembrane</keyword>
<comment type="subcellular location">
    <subcellularLocation>
        <location evidence="1 8">Cell membrane</location>
        <topology evidence="1 8">Multi-pass membrane protein</topology>
    </subcellularLocation>
</comment>
<reference evidence="10" key="1">
    <citation type="submission" date="2016-10" db="EMBL/GenBank/DDBJ databases">
        <authorList>
            <person name="Varghese N."/>
            <person name="Submissions S."/>
        </authorList>
    </citation>
    <scope>NUCLEOTIDE SEQUENCE [LARGE SCALE GENOMIC DNA]</scope>
    <source>
        <strain evidence="10">DSM 45004</strain>
    </source>
</reference>
<feature type="transmembrane region" description="Helical" evidence="8">
    <location>
        <begin position="516"/>
        <end position="538"/>
    </location>
</feature>
<organism evidence="9 10">
    <name type="scientific">Actinopolyspora alba</name>
    <dbReference type="NCBI Taxonomy" id="673379"/>
    <lineage>
        <taxon>Bacteria</taxon>
        <taxon>Bacillati</taxon>
        <taxon>Actinomycetota</taxon>
        <taxon>Actinomycetes</taxon>
        <taxon>Actinopolysporales</taxon>
        <taxon>Actinopolysporaceae</taxon>
        <taxon>Actinopolyspora</taxon>
        <taxon>Actinopolyspora alba group</taxon>
    </lineage>
</organism>
<feature type="transmembrane region" description="Helical" evidence="8">
    <location>
        <begin position="40"/>
        <end position="57"/>
    </location>
</feature>
<feature type="transmembrane region" description="Helical" evidence="8">
    <location>
        <begin position="193"/>
        <end position="213"/>
    </location>
</feature>
<feature type="transmembrane region" description="Helical" evidence="8">
    <location>
        <begin position="246"/>
        <end position="264"/>
    </location>
</feature>
<dbReference type="GO" id="GO:0015295">
    <property type="term" value="F:solute:proton symporter activity"/>
    <property type="evidence" value="ECO:0007669"/>
    <property type="project" value="TreeGrafter"/>
</dbReference>
<feature type="transmembrane region" description="Helical" evidence="8">
    <location>
        <begin position="155"/>
        <end position="173"/>
    </location>
</feature>
<feature type="transmembrane region" description="Helical" evidence="8">
    <location>
        <begin position="12"/>
        <end position="34"/>
    </location>
</feature>
<evidence type="ECO:0000256" key="3">
    <source>
        <dbReference type="ARBA" id="ARBA00022448"/>
    </source>
</evidence>
<evidence type="ECO:0000256" key="2">
    <source>
        <dbReference type="ARBA" id="ARBA00010100"/>
    </source>
</evidence>
<proteinExistence type="inferred from homology"/>
<evidence type="ECO:0000256" key="6">
    <source>
        <dbReference type="ARBA" id="ARBA00022989"/>
    </source>
</evidence>
<dbReference type="PANTHER" id="PTHR30003:SF0">
    <property type="entry name" value="GLYCOLATE PERMEASE GLCA-RELATED"/>
    <property type="match status" value="1"/>
</dbReference>
<feature type="transmembrane region" description="Helical" evidence="8">
    <location>
        <begin position="115"/>
        <end position="148"/>
    </location>
</feature>
<evidence type="ECO:0000313" key="10">
    <source>
        <dbReference type="Proteomes" id="UP000198716"/>
    </source>
</evidence>
<dbReference type="InterPro" id="IPR003804">
    <property type="entry name" value="Lactate_perm"/>
</dbReference>
<dbReference type="GO" id="GO:0015129">
    <property type="term" value="F:lactate transmembrane transporter activity"/>
    <property type="evidence" value="ECO:0007669"/>
    <property type="project" value="UniProtKB-UniRule"/>
</dbReference>
<feature type="transmembrane region" description="Helical" evidence="8">
    <location>
        <begin position="69"/>
        <end position="90"/>
    </location>
</feature>
<keyword evidence="6 8" id="KW-1133">Transmembrane helix</keyword>